<dbReference type="Pfam" id="PF13246">
    <property type="entry name" value="Cation_ATPase"/>
    <property type="match status" value="1"/>
</dbReference>
<evidence type="ECO:0000256" key="4">
    <source>
        <dbReference type="ARBA" id="ARBA00012786"/>
    </source>
</evidence>
<dbReference type="InterPro" id="IPR006415">
    <property type="entry name" value="P-type_ATPase_IIIB"/>
</dbReference>
<keyword evidence="22" id="KW-1185">Reference proteome</keyword>
<feature type="transmembrane region" description="Helical" evidence="19">
    <location>
        <begin position="293"/>
        <end position="311"/>
    </location>
</feature>
<dbReference type="Pfam" id="PF00689">
    <property type="entry name" value="Cation_ATPase_C"/>
    <property type="match status" value="1"/>
</dbReference>
<keyword evidence="10" id="KW-0547">Nucleotide-binding</keyword>
<dbReference type="InterPro" id="IPR018303">
    <property type="entry name" value="ATPase_P-typ_P_site"/>
</dbReference>
<evidence type="ECO:0000256" key="1">
    <source>
        <dbReference type="ARBA" id="ARBA00003954"/>
    </source>
</evidence>
<keyword evidence="14 19" id="KW-1133">Transmembrane helix</keyword>
<dbReference type="InterPro" id="IPR023214">
    <property type="entry name" value="HAD_sf"/>
</dbReference>
<dbReference type="NCBIfam" id="TIGR01494">
    <property type="entry name" value="ATPase_P-type"/>
    <property type="match status" value="2"/>
</dbReference>
<dbReference type="InterPro" id="IPR023298">
    <property type="entry name" value="ATPase_P-typ_TM_dom_sf"/>
</dbReference>
<keyword evidence="7" id="KW-0997">Cell inner membrane</keyword>
<dbReference type="GO" id="GO:0016887">
    <property type="term" value="F:ATP hydrolysis activity"/>
    <property type="evidence" value="ECO:0007669"/>
    <property type="project" value="InterPro"/>
</dbReference>
<evidence type="ECO:0000256" key="8">
    <source>
        <dbReference type="ARBA" id="ARBA00022553"/>
    </source>
</evidence>
<feature type="transmembrane region" description="Helical" evidence="19">
    <location>
        <begin position="108"/>
        <end position="128"/>
    </location>
</feature>
<dbReference type="OrthoDB" id="9814270at2"/>
<comment type="function">
    <text evidence="1">Mediates magnesium influx to the cytosol.</text>
</comment>
<dbReference type="Pfam" id="PF00690">
    <property type="entry name" value="Cation_ATPase_N"/>
    <property type="match status" value="1"/>
</dbReference>
<evidence type="ECO:0000256" key="17">
    <source>
        <dbReference type="ARBA" id="ARBA00047295"/>
    </source>
</evidence>
<feature type="transmembrane region" description="Helical" evidence="19">
    <location>
        <begin position="83"/>
        <end position="102"/>
    </location>
</feature>
<dbReference type="STRING" id="1770053.SAMN05216551_10426"/>
<dbReference type="SFLD" id="SFLDS00003">
    <property type="entry name" value="Haloacid_Dehalogenase"/>
    <property type="match status" value="1"/>
</dbReference>
<proteinExistence type="inferred from homology"/>
<dbReference type="NCBIfam" id="TIGR01524">
    <property type="entry name" value="ATPase-IIIB_Mg"/>
    <property type="match status" value="1"/>
</dbReference>
<feature type="transmembrane region" description="Helical" evidence="19">
    <location>
        <begin position="772"/>
        <end position="795"/>
    </location>
</feature>
<dbReference type="InterPro" id="IPR006068">
    <property type="entry name" value="ATPase_P-typ_cation-transptr_C"/>
</dbReference>
<feature type="transmembrane region" description="Helical" evidence="19">
    <location>
        <begin position="317"/>
        <end position="344"/>
    </location>
</feature>
<evidence type="ECO:0000256" key="15">
    <source>
        <dbReference type="ARBA" id="ARBA00023136"/>
    </source>
</evidence>
<dbReference type="InterPro" id="IPR044492">
    <property type="entry name" value="P_typ_ATPase_HD_dom"/>
</dbReference>
<feature type="transmembrane region" description="Helical" evidence="19">
    <location>
        <begin position="815"/>
        <end position="832"/>
    </location>
</feature>
<dbReference type="SFLD" id="SFLDF00027">
    <property type="entry name" value="p-type_atpase"/>
    <property type="match status" value="1"/>
</dbReference>
<dbReference type="InterPro" id="IPR023299">
    <property type="entry name" value="ATPase_P-typ_cyto_dom_N"/>
</dbReference>
<feature type="region of interest" description="Disordered" evidence="18">
    <location>
        <begin position="1"/>
        <end position="30"/>
    </location>
</feature>
<dbReference type="InterPro" id="IPR001757">
    <property type="entry name" value="P_typ_ATPase"/>
</dbReference>
<dbReference type="GO" id="GO:0005524">
    <property type="term" value="F:ATP binding"/>
    <property type="evidence" value="ECO:0007669"/>
    <property type="project" value="UniProtKB-KW"/>
</dbReference>
<dbReference type="SUPFAM" id="SSF81665">
    <property type="entry name" value="Calcium ATPase, transmembrane domain M"/>
    <property type="match status" value="1"/>
</dbReference>
<dbReference type="EMBL" id="FNLO01000004">
    <property type="protein sequence ID" value="SDV47951.1"/>
    <property type="molecule type" value="Genomic_DNA"/>
</dbReference>
<keyword evidence="9 19" id="KW-0812">Transmembrane</keyword>
<comment type="similarity">
    <text evidence="3">Belongs to the cation transport ATPase (P-type) (TC 3.A.3) family. Type IIIB subfamily.</text>
</comment>
<accession>A0A1H2PMV4</accession>
<keyword evidence="12" id="KW-0460">Magnesium</keyword>
<dbReference type="SMART" id="SM00831">
    <property type="entry name" value="Cation_ATPase_N"/>
    <property type="match status" value="1"/>
</dbReference>
<dbReference type="Gene3D" id="1.20.1110.10">
    <property type="entry name" value="Calcium-transporting ATPase, transmembrane domain"/>
    <property type="match status" value="1"/>
</dbReference>
<comment type="subcellular location">
    <subcellularLocation>
        <location evidence="2">Cell inner membrane</location>
        <topology evidence="2">Multi-pass membrane protein</topology>
    </subcellularLocation>
</comment>
<evidence type="ECO:0000313" key="22">
    <source>
        <dbReference type="Proteomes" id="UP000243719"/>
    </source>
</evidence>
<dbReference type="GO" id="GO:0005886">
    <property type="term" value="C:plasma membrane"/>
    <property type="evidence" value="ECO:0007669"/>
    <property type="project" value="UniProtKB-SubCell"/>
</dbReference>
<evidence type="ECO:0000256" key="13">
    <source>
        <dbReference type="ARBA" id="ARBA00022967"/>
    </source>
</evidence>
<dbReference type="PRINTS" id="PR01836">
    <property type="entry name" value="MGATPASE"/>
</dbReference>
<keyword evidence="11" id="KW-0067">ATP-binding</keyword>
<dbReference type="InterPro" id="IPR036412">
    <property type="entry name" value="HAD-like_sf"/>
</dbReference>
<evidence type="ECO:0000256" key="6">
    <source>
        <dbReference type="ARBA" id="ARBA00022475"/>
    </source>
</evidence>
<organism evidence="21 22">
    <name type="scientific">Chitinasiproducens palmae</name>
    <dbReference type="NCBI Taxonomy" id="1770053"/>
    <lineage>
        <taxon>Bacteria</taxon>
        <taxon>Pseudomonadati</taxon>
        <taxon>Pseudomonadota</taxon>
        <taxon>Betaproteobacteria</taxon>
        <taxon>Burkholderiales</taxon>
        <taxon>Burkholderiaceae</taxon>
        <taxon>Chitinasiproducens</taxon>
    </lineage>
</organism>
<evidence type="ECO:0000256" key="9">
    <source>
        <dbReference type="ARBA" id="ARBA00022692"/>
    </source>
</evidence>
<feature type="transmembrane region" description="Helical" evidence="19">
    <location>
        <begin position="844"/>
        <end position="865"/>
    </location>
</feature>
<dbReference type="InterPro" id="IPR059000">
    <property type="entry name" value="ATPase_P-type_domA"/>
</dbReference>
<dbReference type="EC" id="7.2.2.14" evidence="4"/>
<feature type="domain" description="Cation-transporting P-type ATPase N-terminal" evidence="20">
    <location>
        <begin position="26"/>
        <end position="99"/>
    </location>
</feature>
<reference evidence="22" key="1">
    <citation type="submission" date="2016-09" db="EMBL/GenBank/DDBJ databases">
        <authorList>
            <person name="Varghese N."/>
            <person name="Submissions S."/>
        </authorList>
    </citation>
    <scope>NUCLEOTIDE SEQUENCE [LARGE SCALE GENOMIC DNA]</scope>
    <source>
        <strain evidence="22">JS23</strain>
    </source>
</reference>
<evidence type="ECO:0000256" key="3">
    <source>
        <dbReference type="ARBA" id="ARBA00008746"/>
    </source>
</evidence>
<evidence type="ECO:0000256" key="16">
    <source>
        <dbReference type="ARBA" id="ARBA00029806"/>
    </source>
</evidence>
<dbReference type="PANTHER" id="PTHR42861">
    <property type="entry name" value="CALCIUM-TRANSPORTING ATPASE"/>
    <property type="match status" value="1"/>
</dbReference>
<protein>
    <recommendedName>
        <fullName evidence="5">Magnesium-transporting ATPase, P-type 1</fullName>
        <ecNumber evidence="4">7.2.2.14</ecNumber>
    </recommendedName>
    <alternativeName>
        <fullName evidence="16">Mg(2+) transport ATPase, P-type 1</fullName>
    </alternativeName>
</protein>
<dbReference type="AlphaFoldDB" id="A0A1H2PMV4"/>
<evidence type="ECO:0000256" key="7">
    <source>
        <dbReference type="ARBA" id="ARBA00022519"/>
    </source>
</evidence>
<dbReference type="CDD" id="cd02077">
    <property type="entry name" value="P-type_ATPase_Mg"/>
    <property type="match status" value="1"/>
</dbReference>
<gene>
    <name evidence="21" type="ORF">SAMN05216551_10426</name>
</gene>
<evidence type="ECO:0000256" key="5">
    <source>
        <dbReference type="ARBA" id="ARBA00013555"/>
    </source>
</evidence>
<dbReference type="PROSITE" id="PS00154">
    <property type="entry name" value="ATPASE_E1_E2"/>
    <property type="match status" value="1"/>
</dbReference>
<feature type="compositionally biased region" description="Basic and acidic residues" evidence="18">
    <location>
        <begin position="1"/>
        <end position="10"/>
    </location>
</feature>
<evidence type="ECO:0000256" key="12">
    <source>
        <dbReference type="ARBA" id="ARBA00022842"/>
    </source>
</evidence>
<comment type="catalytic activity">
    <reaction evidence="17">
        <text>Mg(2+)(out) + ATP + H2O = Mg(2+)(in) + ADP + phosphate + H(+)</text>
        <dbReference type="Rhea" id="RHEA:10260"/>
        <dbReference type="ChEBI" id="CHEBI:15377"/>
        <dbReference type="ChEBI" id="CHEBI:15378"/>
        <dbReference type="ChEBI" id="CHEBI:18420"/>
        <dbReference type="ChEBI" id="CHEBI:30616"/>
        <dbReference type="ChEBI" id="CHEBI:43474"/>
        <dbReference type="ChEBI" id="CHEBI:456216"/>
        <dbReference type="EC" id="7.2.2.14"/>
    </reaction>
</comment>
<dbReference type="NCBIfam" id="NF011702">
    <property type="entry name" value="PRK15122.1"/>
    <property type="match status" value="1"/>
</dbReference>
<dbReference type="Gene3D" id="3.40.50.1000">
    <property type="entry name" value="HAD superfamily/HAD-like"/>
    <property type="match status" value="1"/>
</dbReference>
<dbReference type="Pfam" id="PF00122">
    <property type="entry name" value="E1-E2_ATPase"/>
    <property type="match status" value="1"/>
</dbReference>
<evidence type="ECO:0000256" key="14">
    <source>
        <dbReference type="ARBA" id="ARBA00022989"/>
    </source>
</evidence>
<evidence type="ECO:0000256" key="11">
    <source>
        <dbReference type="ARBA" id="ARBA00022840"/>
    </source>
</evidence>
<dbReference type="GO" id="GO:0015444">
    <property type="term" value="F:P-type magnesium transporter activity"/>
    <property type="evidence" value="ECO:0007669"/>
    <property type="project" value="UniProtKB-EC"/>
</dbReference>
<dbReference type="Gene3D" id="3.40.1110.10">
    <property type="entry name" value="Calcium-transporting ATPase, cytoplasmic domain N"/>
    <property type="match status" value="1"/>
</dbReference>
<dbReference type="InterPro" id="IPR008250">
    <property type="entry name" value="ATPase_P-typ_transduc_dom_A_sf"/>
</dbReference>
<evidence type="ECO:0000256" key="2">
    <source>
        <dbReference type="ARBA" id="ARBA00004429"/>
    </source>
</evidence>
<evidence type="ECO:0000259" key="20">
    <source>
        <dbReference type="SMART" id="SM00831"/>
    </source>
</evidence>
<keyword evidence="8" id="KW-0597">Phosphoprotein</keyword>
<keyword evidence="15 19" id="KW-0472">Membrane</keyword>
<dbReference type="SUPFAM" id="SSF56784">
    <property type="entry name" value="HAD-like"/>
    <property type="match status" value="1"/>
</dbReference>
<dbReference type="InterPro" id="IPR004014">
    <property type="entry name" value="ATPase_P-typ_cation-transptr_N"/>
</dbReference>
<dbReference type="SUPFAM" id="SSF81653">
    <property type="entry name" value="Calcium ATPase, transduction domain A"/>
    <property type="match status" value="1"/>
</dbReference>
<sequence>MRTTERDRMARTRNPRRRSGSSFDMPSRHDTIDDTLQYYQSDREGLTELEAAHRLERDGPNVVAQQGPPSAISQLLNAFNNPFIAILVVLAAISACTDVIFADADERSYKSVIILSTMVLLSAVLRFVQEYRSERAAQALRALVSATATVLRRMNGTGQVVARTVPTQDLVVGDIVALSAGDMVPADVLLIESRNLMVSQAALSGESLPAEKYDTLGAVASKDSGTPAGQSDGSLLERPNVCLMGSNVVSGYARGMVIATGAQTYFGMLAGKVLNRKPAPTAFDLGVNKVSRLLICFMLVMVPIVFVLNGASTGDWLTAVTFALAVAVGLTPEMLPMVVSANLAKGALAMSRCKVVVKRLSSVQNFGAMDVLCVDKTGTLTEDRVVVTRHVDAGGYSSDEVLRLAGLNSRYQSGMRNVIDQAIVEAAQTQRDPDLAGWRKVDEIPFDFERRRLSVIVEDMQGEHRLICKGAVDEVLSVATSVRLSDRTVVALDATQRADLRKRCNALQRDGLRVLVLGSRTIPVGMRNDSYDASVECELVIEGMLTLFDPPKASAPGALAALARRGVAVKVLTGDAPEVARATCAQVGLDASRLLCGSDLATLGDKALRECARDTVVFAKLTPMDKARIVRALRADGHTVGFLGDGINDAPALRDADVGISVDSGADIAKETADIILLEKDLAVLETGVVKGRETFGNILKYLNITASSNFGNVFSVLIASALLPWEPILALQLLVVNLIYDTSQMLLPWDKMDPEFIDKPRKWDPRNIRRFMIWMGPTSSVFDITTFWLMWTVFGAGAMYHAGGGNAGQIVMNSGWFIESLVSQTMVVHVLRTARLPFIQSRPAWPVLISTSLAIVIGCALPYSPLGEAFGFVPMPASYWPWLALTMLGYITLAQVIKKCYIARYGQWF</sequence>
<evidence type="ECO:0000256" key="18">
    <source>
        <dbReference type="SAM" id="MobiDB-lite"/>
    </source>
</evidence>
<dbReference type="Gene3D" id="2.70.150.10">
    <property type="entry name" value="Calcium-transporting ATPase, cytoplasmic transduction domain A"/>
    <property type="match status" value="1"/>
</dbReference>
<evidence type="ECO:0000256" key="19">
    <source>
        <dbReference type="SAM" id="Phobius"/>
    </source>
</evidence>
<evidence type="ECO:0000256" key="10">
    <source>
        <dbReference type="ARBA" id="ARBA00022741"/>
    </source>
</evidence>
<dbReference type="SFLD" id="SFLDG00002">
    <property type="entry name" value="C1.7:_P-type_atpase_like"/>
    <property type="match status" value="1"/>
</dbReference>
<evidence type="ECO:0000313" key="21">
    <source>
        <dbReference type="EMBL" id="SDV47951.1"/>
    </source>
</evidence>
<name>A0A1H2PMV4_9BURK</name>
<feature type="transmembrane region" description="Helical" evidence="19">
    <location>
        <begin position="880"/>
        <end position="898"/>
    </location>
</feature>
<keyword evidence="6" id="KW-1003">Cell membrane</keyword>
<dbReference type="Proteomes" id="UP000243719">
    <property type="component" value="Unassembled WGS sequence"/>
</dbReference>
<keyword evidence="13" id="KW-1278">Translocase</keyword>